<dbReference type="GO" id="GO:0060285">
    <property type="term" value="P:cilium-dependent cell motility"/>
    <property type="evidence" value="ECO:0007669"/>
    <property type="project" value="UniProtKB-UniRule"/>
</dbReference>
<dbReference type="Proteomes" id="UP000504632">
    <property type="component" value="Chromosome 1"/>
</dbReference>
<dbReference type="RefSeq" id="XP_030641233.1">
    <property type="nucleotide sequence ID" value="XM_030785373.1"/>
</dbReference>
<dbReference type="PANTHER" id="PTHR22997">
    <property type="entry name" value="PIH1 DOMAIN-CONTAINING PROTEIN 1"/>
    <property type="match status" value="1"/>
</dbReference>
<feature type="compositionally biased region" description="Polar residues" evidence="4">
    <location>
        <begin position="472"/>
        <end position="483"/>
    </location>
</feature>
<evidence type="ECO:0000256" key="3">
    <source>
        <dbReference type="HAMAP-Rule" id="MF_03069"/>
    </source>
</evidence>
<gene>
    <name evidence="8" type="primary">dnaaf2</name>
    <name evidence="3" type="synonym">DNAAF2</name>
    <name evidence="3" type="synonym">KTU</name>
</gene>
<keyword evidence="7" id="KW-1185">Reference proteome</keyword>
<organism evidence="7 8">
    <name type="scientific">Chanos chanos</name>
    <name type="common">Milkfish</name>
    <name type="synonym">Mugil chanos</name>
    <dbReference type="NCBI Taxonomy" id="29144"/>
    <lineage>
        <taxon>Eukaryota</taxon>
        <taxon>Metazoa</taxon>
        <taxon>Chordata</taxon>
        <taxon>Craniata</taxon>
        <taxon>Vertebrata</taxon>
        <taxon>Euteleostomi</taxon>
        <taxon>Actinopterygii</taxon>
        <taxon>Neopterygii</taxon>
        <taxon>Teleostei</taxon>
        <taxon>Ostariophysi</taxon>
        <taxon>Gonorynchiformes</taxon>
        <taxon>Chanidae</taxon>
        <taxon>Chanos</taxon>
    </lineage>
</organism>
<dbReference type="InterPro" id="IPR050734">
    <property type="entry name" value="PIH1/Kintoun_subfamily"/>
</dbReference>
<reference evidence="8" key="1">
    <citation type="submission" date="2025-08" db="UniProtKB">
        <authorList>
            <consortium name="RefSeq"/>
        </authorList>
    </citation>
    <scope>IDENTIFICATION</scope>
</reference>
<dbReference type="InParanoid" id="A0A6J2WAF0"/>
<name>A0A6J2WAF0_CHACN</name>
<dbReference type="GO" id="GO:0070286">
    <property type="term" value="P:axonemal dynein complex assembly"/>
    <property type="evidence" value="ECO:0007669"/>
    <property type="project" value="UniProtKB-UniRule"/>
</dbReference>
<dbReference type="HAMAP" id="MF_03069">
    <property type="entry name" value="Kintoun"/>
    <property type="match status" value="1"/>
</dbReference>
<dbReference type="InterPro" id="IPR012981">
    <property type="entry name" value="PIH1_N"/>
</dbReference>
<evidence type="ECO:0000313" key="7">
    <source>
        <dbReference type="Proteomes" id="UP000504632"/>
    </source>
</evidence>
<protein>
    <recommendedName>
        <fullName evidence="3">Protein kintoun</fullName>
    </recommendedName>
    <alternativeName>
        <fullName evidence="3">Dynein assembly factor 2, axonemal</fullName>
    </alternativeName>
</protein>
<accession>A0A6J2WAF0</accession>
<dbReference type="CTD" id="55172"/>
<evidence type="ECO:0000259" key="5">
    <source>
        <dbReference type="Pfam" id="PF08190"/>
    </source>
</evidence>
<feature type="domain" description="PIH1 N-terminal" evidence="5">
    <location>
        <begin position="40"/>
        <end position="202"/>
    </location>
</feature>
<sequence>MDFGEKLEELNLTSDEVDRFSKALKDDKFRQMLREYAEEISNPENKKKYEEEIKLLEEERGMDVKFIHPKPHHVLKTSANGKEKCFINVCSNDLIGKPVCKAGKGEDGKVGQHWSLPYSLTPGRPDRDVKGNKCMIYDVVFHPDTLYIAGKDARFLQLVNDTAIQAVQDSFKLKLDKNNTKVLKTKYKGVPHPAVIRKPIPGHVEKEEQPFDFPYPDQRNASAKDGPRPLSRTNTRDHTCSVHQSSPQSSTHPTEPHHTLKYRSVVDLQDYRCARDSARSPRPKAIVVTVDLPLLKSAADASLDVSEKRLLLESQKPAYKLELALAYPVDENKGEAKFNKAKKQLTITLPVLPLKEPLVFGVEDQRVNGNAEEGDTDERKDEDEGREDANDDASSLSEHERKSDGESYPKASGEPSTRSQNCARQPLSFEEDNVKIEPEDVEIIDAVEENNPPQCLQTDIPKNLLTDTQTDEVTVQEPQNNTESQREGGCSDTPLVSAVDSSMPFDLSLDPEEDVQVTVSSPNFGERMSNSELPCVTKTASPQQENVNRHCLQHLAQQDRETTSHSSELERCDSPRSLEIPTEYTPLSEPHHPSREEGEATTVQGTVDVALSEEKEPERCSAVTQGQHVSECRREHPPVVLRETDPQDGTEAVISDHSTSAGFSFQNTLLYELD</sequence>
<feature type="region of interest" description="Disordered" evidence="4">
    <location>
        <begin position="363"/>
        <end position="437"/>
    </location>
</feature>
<evidence type="ECO:0000256" key="2">
    <source>
        <dbReference type="ARBA" id="ARBA00024190"/>
    </source>
</evidence>
<dbReference type="PANTHER" id="PTHR22997:SF3">
    <property type="entry name" value="PROTEIN KINTOUN"/>
    <property type="match status" value="1"/>
</dbReference>
<feature type="region of interest" description="Disordered" evidence="4">
    <location>
        <begin position="554"/>
        <end position="659"/>
    </location>
</feature>
<dbReference type="Pfam" id="PF08190">
    <property type="entry name" value="PIH1"/>
    <property type="match status" value="1"/>
</dbReference>
<comment type="similarity">
    <text evidence="3">Belongs to the PIH1 family. Kintoun subfamily.</text>
</comment>
<dbReference type="GO" id="GO:0120293">
    <property type="term" value="C:dynein axonemal particle"/>
    <property type="evidence" value="ECO:0007669"/>
    <property type="project" value="UniProtKB-SubCell"/>
</dbReference>
<feature type="region of interest" description="Disordered" evidence="4">
    <location>
        <begin position="193"/>
        <end position="259"/>
    </location>
</feature>
<dbReference type="InterPro" id="IPR041442">
    <property type="entry name" value="PIH1D1/2/3_CS-like"/>
</dbReference>
<feature type="compositionally biased region" description="Polar residues" evidence="4">
    <location>
        <begin position="414"/>
        <end position="423"/>
    </location>
</feature>
<feature type="compositionally biased region" description="Basic and acidic residues" evidence="4">
    <location>
        <begin position="557"/>
        <end position="576"/>
    </location>
</feature>
<proteinExistence type="inferred from homology"/>
<feature type="domain" description="PIH1D1/2/3 CS-like" evidence="6">
    <location>
        <begin position="253"/>
        <end position="352"/>
    </location>
</feature>
<evidence type="ECO:0000259" key="6">
    <source>
        <dbReference type="Pfam" id="PF18201"/>
    </source>
</evidence>
<dbReference type="OrthoDB" id="546764at2759"/>
<feature type="compositionally biased region" description="Polar residues" evidence="4">
    <location>
        <begin position="517"/>
        <end position="541"/>
    </location>
</feature>
<evidence type="ECO:0000313" key="8">
    <source>
        <dbReference type="RefSeq" id="XP_030641233.1"/>
    </source>
</evidence>
<feature type="region of interest" description="Disordered" evidence="4">
    <location>
        <begin position="472"/>
        <end position="541"/>
    </location>
</feature>
<dbReference type="GeneID" id="115821557"/>
<feature type="compositionally biased region" description="Basic and acidic residues" evidence="4">
    <location>
        <begin position="630"/>
        <end position="645"/>
    </location>
</feature>
<evidence type="ECO:0000256" key="4">
    <source>
        <dbReference type="SAM" id="MobiDB-lite"/>
    </source>
</evidence>
<dbReference type="AlphaFoldDB" id="A0A6J2WAF0"/>
<keyword evidence="1 3" id="KW-0963">Cytoplasm</keyword>
<dbReference type="GO" id="GO:0003351">
    <property type="term" value="P:epithelial cilium movement involved in extracellular fluid movement"/>
    <property type="evidence" value="ECO:0007669"/>
    <property type="project" value="TreeGrafter"/>
</dbReference>
<feature type="compositionally biased region" description="Basic and acidic residues" evidence="4">
    <location>
        <begin position="589"/>
        <end position="598"/>
    </location>
</feature>
<dbReference type="GO" id="GO:0005576">
    <property type="term" value="C:extracellular region"/>
    <property type="evidence" value="ECO:0007669"/>
    <property type="project" value="GOC"/>
</dbReference>
<evidence type="ECO:0000256" key="1">
    <source>
        <dbReference type="ARBA" id="ARBA00022490"/>
    </source>
</evidence>
<feature type="compositionally biased region" description="Polar residues" evidence="4">
    <location>
        <begin position="241"/>
        <end position="253"/>
    </location>
</feature>
<dbReference type="InterPro" id="IPR034727">
    <property type="entry name" value="Kintoun"/>
</dbReference>
<feature type="compositionally biased region" description="Basic and acidic residues" evidence="4">
    <location>
        <begin position="397"/>
        <end position="407"/>
    </location>
</feature>
<comment type="subcellular location">
    <subcellularLocation>
        <location evidence="3">Cytoplasm</location>
    </subcellularLocation>
    <subcellularLocation>
        <location evidence="2">Dynein axonemal particle</location>
    </subcellularLocation>
    <text evidence="3">Localizes in the apical cytoplasm around the gamma-tubulin-positive pericentriolar region, not in the cilia.</text>
</comment>
<dbReference type="Pfam" id="PF18201">
    <property type="entry name" value="PIH1_CS"/>
    <property type="match status" value="1"/>
</dbReference>
<comment type="function">
    <text evidence="3">Required for cytoplasmic pre-assembly of axonemal dyneins, thereby playing a central role in motility in cilia and flagella. Involved in pre-assembly of dynein arm complexes in the cytoplasm before intraflagellar transport loads them for the ciliary compartment.</text>
</comment>